<dbReference type="Gene3D" id="1.10.12.10">
    <property type="entry name" value="Lyase 2-enoyl-coa Hydratase, Chain A, domain 2"/>
    <property type="match status" value="1"/>
</dbReference>
<dbReference type="Pfam" id="PF00378">
    <property type="entry name" value="ECH_1"/>
    <property type="match status" value="1"/>
</dbReference>
<gene>
    <name evidence="2" type="ORF">GS4_24_00740</name>
</gene>
<comment type="caution">
    <text evidence="2">The sequence shown here is derived from an EMBL/GenBank/DDBJ whole genome shotgun (WGS) entry which is preliminary data.</text>
</comment>
<evidence type="ECO:0000256" key="1">
    <source>
        <dbReference type="ARBA" id="ARBA00005254"/>
    </source>
</evidence>
<dbReference type="InterPro" id="IPR014748">
    <property type="entry name" value="Enoyl-CoA_hydra_C"/>
</dbReference>
<organism evidence="2 3">
    <name type="scientific">Gordonia soli NBRC 108243</name>
    <dbReference type="NCBI Taxonomy" id="1223545"/>
    <lineage>
        <taxon>Bacteria</taxon>
        <taxon>Bacillati</taxon>
        <taxon>Actinomycetota</taxon>
        <taxon>Actinomycetes</taxon>
        <taxon>Mycobacteriales</taxon>
        <taxon>Gordoniaceae</taxon>
        <taxon>Gordonia</taxon>
    </lineage>
</organism>
<evidence type="ECO:0000313" key="2">
    <source>
        <dbReference type="EMBL" id="GAC69426.1"/>
    </source>
</evidence>
<dbReference type="CDD" id="cd06558">
    <property type="entry name" value="crotonase-like"/>
    <property type="match status" value="1"/>
</dbReference>
<accession>M0QMC4</accession>
<dbReference type="eggNOG" id="COG1024">
    <property type="taxonomic scope" value="Bacteria"/>
</dbReference>
<dbReference type="GO" id="GO:0003824">
    <property type="term" value="F:catalytic activity"/>
    <property type="evidence" value="ECO:0007669"/>
    <property type="project" value="UniProtKB-ARBA"/>
</dbReference>
<keyword evidence="3" id="KW-1185">Reference proteome</keyword>
<dbReference type="InterPro" id="IPR001753">
    <property type="entry name" value="Enoyl-CoA_hydra/iso"/>
</dbReference>
<dbReference type="PANTHER" id="PTHR43459">
    <property type="entry name" value="ENOYL-COA HYDRATASE"/>
    <property type="match status" value="1"/>
</dbReference>
<dbReference type="AlphaFoldDB" id="M0QMC4"/>
<comment type="similarity">
    <text evidence="1">Belongs to the enoyl-CoA hydratase/isomerase family.</text>
</comment>
<evidence type="ECO:0000313" key="3">
    <source>
        <dbReference type="Proteomes" id="UP000011666"/>
    </source>
</evidence>
<dbReference type="Proteomes" id="UP000011666">
    <property type="component" value="Unassembled WGS sequence"/>
</dbReference>
<dbReference type="Gene3D" id="3.90.226.10">
    <property type="entry name" value="2-enoyl-CoA Hydratase, Chain A, domain 1"/>
    <property type="match status" value="1"/>
</dbReference>
<sequence length="271" mass="27908">MVSQESASIGGLRVDLDDRGVGWLEIDRPDRMNALDNATSAALTETLHRWSTDDRVRVVVISGRGGAFSAGADVLDILESSSQSSGGFEADHARGVIATGSAMAQAVRAVRVPVIAAVDGAAAGIGASLALAADLVYATSRSYFLLAFINIGLMPDGGASMLVSASIGRARANALALLGEKLRADEAYAAGLVTGIAADRSELDRTVDAAVTKLIRSSTRALRLTKAALDAETMAGFDAAIERELDGQTELLQTSDFQAAIAAFAGPKSQG</sequence>
<reference evidence="2 3" key="1">
    <citation type="submission" date="2013-01" db="EMBL/GenBank/DDBJ databases">
        <title>Whole genome shotgun sequence of Gordonia soli NBRC 108243.</title>
        <authorList>
            <person name="Isaki-Nakamura S."/>
            <person name="Hosoyama A."/>
            <person name="Tsuchikane K."/>
            <person name="Ando Y."/>
            <person name="Baba S."/>
            <person name="Ohji S."/>
            <person name="Hamada M."/>
            <person name="Tamura T."/>
            <person name="Yamazoe A."/>
            <person name="Yamazaki S."/>
            <person name="Fujita N."/>
        </authorList>
    </citation>
    <scope>NUCLEOTIDE SEQUENCE [LARGE SCALE GENOMIC DNA]</scope>
    <source>
        <strain evidence="2 3">NBRC 108243</strain>
    </source>
</reference>
<dbReference type="EMBL" id="BANX01000024">
    <property type="protein sequence ID" value="GAC69426.1"/>
    <property type="molecule type" value="Genomic_DNA"/>
</dbReference>
<protein>
    <submittedName>
        <fullName evidence="2">Putative enoyl-CoA hydratase</fullName>
    </submittedName>
</protein>
<dbReference type="PANTHER" id="PTHR43459:SF1">
    <property type="entry name" value="EG:BACN32G11.4 PROTEIN"/>
    <property type="match status" value="1"/>
</dbReference>
<proteinExistence type="inferred from homology"/>
<dbReference type="SUPFAM" id="SSF52096">
    <property type="entry name" value="ClpP/crotonase"/>
    <property type="match status" value="1"/>
</dbReference>
<name>M0QMC4_9ACTN</name>
<dbReference type="STRING" id="1223545.GS4_24_00740"/>
<dbReference type="InterPro" id="IPR029045">
    <property type="entry name" value="ClpP/crotonase-like_dom_sf"/>
</dbReference>